<sequence>MKFMDKLPTVISCCFCCFLRAGTVMIAAFSFIVGLTFAPNVNQTSGFWDMENVLSNFSTSSETTVQMVLGMASILLCSVSVLLLLGACCNLPVLIEIYQWGAIVYSSTVVLLFTFLSTFCFFIHNNCLMAGGVLLCLIFVIVLLTAYFVLVVNSLRMSLKYLSGDISVI</sequence>
<accession>A0A8R2AFC0</accession>
<dbReference type="RefSeq" id="XP_004922092.1">
    <property type="nucleotide sequence ID" value="XM_004922035.4"/>
</dbReference>
<evidence type="ECO:0000256" key="1">
    <source>
        <dbReference type="SAM" id="Phobius"/>
    </source>
</evidence>
<proteinExistence type="predicted"/>
<dbReference type="KEGG" id="bmor:101740218"/>
<feature type="transmembrane region" description="Helical" evidence="1">
    <location>
        <begin position="102"/>
        <end position="124"/>
    </location>
</feature>
<organism evidence="2 3">
    <name type="scientific">Bombyx mori</name>
    <name type="common">Silk moth</name>
    <dbReference type="NCBI Taxonomy" id="7091"/>
    <lineage>
        <taxon>Eukaryota</taxon>
        <taxon>Metazoa</taxon>
        <taxon>Ecdysozoa</taxon>
        <taxon>Arthropoda</taxon>
        <taxon>Hexapoda</taxon>
        <taxon>Insecta</taxon>
        <taxon>Pterygota</taxon>
        <taxon>Neoptera</taxon>
        <taxon>Endopterygota</taxon>
        <taxon>Lepidoptera</taxon>
        <taxon>Glossata</taxon>
        <taxon>Ditrysia</taxon>
        <taxon>Bombycoidea</taxon>
        <taxon>Bombycidae</taxon>
        <taxon>Bombycinae</taxon>
        <taxon>Bombyx</taxon>
    </lineage>
</organism>
<dbReference type="GeneID" id="101740218"/>
<reference evidence="2" key="2">
    <citation type="submission" date="2022-06" db="UniProtKB">
        <authorList>
            <consortium name="EnsemblMetazoa"/>
        </authorList>
    </citation>
    <scope>IDENTIFICATION</scope>
    <source>
        <strain evidence="2">p50T (Dazao)</strain>
    </source>
</reference>
<evidence type="ECO:0000313" key="3">
    <source>
        <dbReference type="Proteomes" id="UP000005204"/>
    </source>
</evidence>
<keyword evidence="1" id="KW-1133">Transmembrane helix</keyword>
<dbReference type="AlphaFoldDB" id="A0A8R2AFC0"/>
<reference evidence="3" key="1">
    <citation type="journal article" date="2008" name="Insect Biochem. Mol. Biol.">
        <title>The genome of a lepidopteran model insect, the silkworm Bombyx mori.</title>
        <authorList>
            <consortium name="International Silkworm Genome Consortium"/>
        </authorList>
    </citation>
    <scope>NUCLEOTIDE SEQUENCE [LARGE SCALE GENOMIC DNA]</scope>
    <source>
        <strain evidence="3">p50T</strain>
    </source>
</reference>
<evidence type="ECO:0000313" key="2">
    <source>
        <dbReference type="EnsemblMetazoa" id="XP_004922092.1"/>
    </source>
</evidence>
<keyword evidence="1" id="KW-0472">Membrane</keyword>
<dbReference type="EnsemblMetazoa" id="XM_004922035.3">
    <property type="protein sequence ID" value="XP_004922092.1"/>
    <property type="gene ID" value="LOC101740218"/>
</dbReference>
<feature type="transmembrane region" description="Helical" evidence="1">
    <location>
        <begin position="130"/>
        <end position="152"/>
    </location>
</feature>
<keyword evidence="3" id="KW-1185">Reference proteome</keyword>
<name>A0A8R2AFC0_BOMMO</name>
<protein>
    <submittedName>
        <fullName evidence="2">Uncharacterized protein</fullName>
    </submittedName>
</protein>
<feature type="transmembrane region" description="Helical" evidence="1">
    <location>
        <begin position="12"/>
        <end position="38"/>
    </location>
</feature>
<dbReference type="OrthoDB" id="7455636at2759"/>
<feature type="transmembrane region" description="Helical" evidence="1">
    <location>
        <begin position="67"/>
        <end position="95"/>
    </location>
</feature>
<dbReference type="Proteomes" id="UP000005204">
    <property type="component" value="Unassembled WGS sequence"/>
</dbReference>
<keyword evidence="1" id="KW-0812">Transmembrane</keyword>